<dbReference type="Pfam" id="PF13692">
    <property type="entry name" value="Glyco_trans_1_4"/>
    <property type="match status" value="1"/>
</dbReference>
<feature type="domain" description="Glycosyltransferase subfamily 4-like N-terminal" evidence="1">
    <location>
        <begin position="18"/>
        <end position="171"/>
    </location>
</feature>
<dbReference type="Pfam" id="PF13439">
    <property type="entry name" value="Glyco_transf_4"/>
    <property type="match status" value="1"/>
</dbReference>
<gene>
    <name evidence="2" type="ORF">D5R55_23445</name>
</gene>
<dbReference type="SUPFAM" id="SSF53756">
    <property type="entry name" value="UDP-Glycosyltransferase/glycogen phosphorylase"/>
    <property type="match status" value="1"/>
</dbReference>
<name>A0A3Q9FBA5_9BURK</name>
<dbReference type="Proteomes" id="UP000277191">
    <property type="component" value="Chromosome 2"/>
</dbReference>
<evidence type="ECO:0000259" key="1">
    <source>
        <dbReference type="Pfam" id="PF13439"/>
    </source>
</evidence>
<reference evidence="2 3" key="1">
    <citation type="submission" date="2018-12" db="EMBL/GenBank/DDBJ databases">
        <title>Cadmium resistance mechanism in endophytic bacteria Burkholderia cenocepacia YG-3.</title>
        <authorList>
            <person name="Zhang X."/>
            <person name="Wang X."/>
            <person name="Zhu Y."/>
        </authorList>
    </citation>
    <scope>NUCLEOTIDE SEQUENCE [LARGE SCALE GENOMIC DNA]</scope>
    <source>
        <strain evidence="2 3">YG-3</strain>
    </source>
</reference>
<organism evidence="2 3">
    <name type="scientific">Burkholderia cenocepacia</name>
    <dbReference type="NCBI Taxonomy" id="95486"/>
    <lineage>
        <taxon>Bacteria</taxon>
        <taxon>Pseudomonadati</taxon>
        <taxon>Pseudomonadota</taxon>
        <taxon>Betaproteobacteria</taxon>
        <taxon>Burkholderiales</taxon>
        <taxon>Burkholderiaceae</taxon>
        <taxon>Burkholderia</taxon>
        <taxon>Burkholderia cepacia complex</taxon>
    </lineage>
</organism>
<protein>
    <submittedName>
        <fullName evidence="2">Glycosyltransferase</fullName>
    </submittedName>
</protein>
<accession>A0A3Q9FBA5</accession>
<dbReference type="AlphaFoldDB" id="A0A3Q9FBA5"/>
<dbReference type="EMBL" id="CP034546">
    <property type="protein sequence ID" value="AZQ53851.1"/>
    <property type="molecule type" value="Genomic_DNA"/>
</dbReference>
<dbReference type="Gene3D" id="3.40.50.2000">
    <property type="entry name" value="Glycogen Phosphorylase B"/>
    <property type="match status" value="2"/>
</dbReference>
<evidence type="ECO:0000313" key="2">
    <source>
        <dbReference type="EMBL" id="AZQ53851.1"/>
    </source>
</evidence>
<dbReference type="GO" id="GO:0016758">
    <property type="term" value="F:hexosyltransferase activity"/>
    <property type="evidence" value="ECO:0007669"/>
    <property type="project" value="TreeGrafter"/>
</dbReference>
<dbReference type="InterPro" id="IPR028098">
    <property type="entry name" value="Glyco_trans_4-like_N"/>
</dbReference>
<sequence length="360" mass="38726">MKIVHVVESSATGTLAMVCLIANRFAREGHDVHVVYSVRPDTPPGLAAMFDARVSLRHVQMKGAGTLRTVMRLRATLTGIGPDVVHMHSSFAGFLGRLSTLFALPRAAFFYSPHCISFMRRDISRVKRLAFVGLERIACVRQCLYVACSESEGHAIRTWLRQPVVVVENAVVEAASTAPSTIAARPAGGPAYVVTVGGIRAQKNPGLFAQIAYGMRARGTRFVWIGDGDDGSKAELAKAGVEVTGWLSRDEVERRLGGADVYLSTSSWEGMPVSVIEAMLAGRPVVVSDCAGNVDVVRHLQTGVIYATAADAAAWLQRLAGDAALRSELGRRANREARQRFGEARLFGELAPLYAAGGKH</sequence>
<evidence type="ECO:0000313" key="3">
    <source>
        <dbReference type="Proteomes" id="UP000277191"/>
    </source>
</evidence>
<dbReference type="InterPro" id="IPR050194">
    <property type="entry name" value="Glycosyltransferase_grp1"/>
</dbReference>
<dbReference type="PANTHER" id="PTHR45947:SF3">
    <property type="entry name" value="SULFOQUINOVOSYL TRANSFERASE SQD2"/>
    <property type="match status" value="1"/>
</dbReference>
<dbReference type="RefSeq" id="WP_126366175.1">
    <property type="nucleotide sequence ID" value="NZ_CP034546.1"/>
</dbReference>
<dbReference type="PANTHER" id="PTHR45947">
    <property type="entry name" value="SULFOQUINOVOSYL TRANSFERASE SQD2"/>
    <property type="match status" value="1"/>
</dbReference>
<proteinExistence type="predicted"/>
<keyword evidence="2" id="KW-0808">Transferase</keyword>